<dbReference type="EMBL" id="CAJOBI010054265">
    <property type="protein sequence ID" value="CAF4386742.1"/>
    <property type="molecule type" value="Genomic_DNA"/>
</dbReference>
<reference evidence="2" key="1">
    <citation type="submission" date="2021-02" db="EMBL/GenBank/DDBJ databases">
        <authorList>
            <person name="Nowell W R."/>
        </authorList>
    </citation>
    <scope>NUCLEOTIDE SEQUENCE</scope>
</reference>
<dbReference type="AlphaFoldDB" id="A0A8S2VIZ4"/>
<protein>
    <submittedName>
        <fullName evidence="2">Uncharacterized protein</fullName>
    </submittedName>
</protein>
<accession>A0A8S2VIZ4</accession>
<gene>
    <name evidence="2" type="ORF">SMN809_LOCUS29819</name>
</gene>
<name>A0A8S2VIZ4_9BILA</name>
<proteinExistence type="predicted"/>
<feature type="non-terminal residue" evidence="2">
    <location>
        <position position="37"/>
    </location>
</feature>
<organism evidence="2 3">
    <name type="scientific">Rotaria magnacalcarata</name>
    <dbReference type="NCBI Taxonomy" id="392030"/>
    <lineage>
        <taxon>Eukaryota</taxon>
        <taxon>Metazoa</taxon>
        <taxon>Spiralia</taxon>
        <taxon>Gnathifera</taxon>
        <taxon>Rotifera</taxon>
        <taxon>Eurotatoria</taxon>
        <taxon>Bdelloidea</taxon>
        <taxon>Philodinida</taxon>
        <taxon>Philodinidae</taxon>
        <taxon>Rotaria</taxon>
    </lineage>
</organism>
<comment type="caution">
    <text evidence="2">The sequence shown here is derived from an EMBL/GenBank/DDBJ whole genome shotgun (WGS) entry which is preliminary data.</text>
</comment>
<dbReference type="Proteomes" id="UP000676336">
    <property type="component" value="Unassembled WGS sequence"/>
</dbReference>
<feature type="region of interest" description="Disordered" evidence="1">
    <location>
        <begin position="1"/>
        <end position="37"/>
    </location>
</feature>
<feature type="compositionally biased region" description="Acidic residues" evidence="1">
    <location>
        <begin position="15"/>
        <end position="37"/>
    </location>
</feature>
<evidence type="ECO:0000313" key="2">
    <source>
        <dbReference type="EMBL" id="CAF4386742.1"/>
    </source>
</evidence>
<evidence type="ECO:0000256" key="1">
    <source>
        <dbReference type="SAM" id="MobiDB-lite"/>
    </source>
</evidence>
<sequence length="37" mass="4307">MPKRKESTANIPESLDYDDVDDENNDLDDDISDDDYE</sequence>
<evidence type="ECO:0000313" key="3">
    <source>
        <dbReference type="Proteomes" id="UP000676336"/>
    </source>
</evidence>